<dbReference type="Pfam" id="PF13041">
    <property type="entry name" value="PPR_2"/>
    <property type="match status" value="1"/>
</dbReference>
<name>A0A484NEC4_9ASTE</name>
<dbReference type="InterPro" id="IPR011990">
    <property type="entry name" value="TPR-like_helical_dom_sf"/>
</dbReference>
<dbReference type="Gene3D" id="1.25.40.10">
    <property type="entry name" value="Tetratricopeptide repeat domain"/>
    <property type="match status" value="2"/>
</dbReference>
<feature type="repeat" description="PPR" evidence="2">
    <location>
        <begin position="243"/>
        <end position="277"/>
    </location>
</feature>
<dbReference type="AlphaFoldDB" id="A0A484NEC4"/>
<dbReference type="PANTHER" id="PTHR47926">
    <property type="entry name" value="PENTATRICOPEPTIDE REPEAT-CONTAINING PROTEIN"/>
    <property type="match status" value="1"/>
</dbReference>
<dbReference type="PROSITE" id="PS51375">
    <property type="entry name" value="PPR"/>
    <property type="match status" value="1"/>
</dbReference>
<dbReference type="GO" id="GO:0009451">
    <property type="term" value="P:RNA modification"/>
    <property type="evidence" value="ECO:0007669"/>
    <property type="project" value="InterPro"/>
</dbReference>
<dbReference type="FunFam" id="1.25.40.10:FF:001156">
    <property type="entry name" value="Pentatricopeptide repeat-containing protein At5g61800"/>
    <property type="match status" value="1"/>
</dbReference>
<reference evidence="3 4" key="1">
    <citation type="submission" date="2018-04" db="EMBL/GenBank/DDBJ databases">
        <authorList>
            <person name="Vogel A."/>
        </authorList>
    </citation>
    <scope>NUCLEOTIDE SEQUENCE [LARGE SCALE GENOMIC DNA]</scope>
</reference>
<evidence type="ECO:0000256" key="1">
    <source>
        <dbReference type="ARBA" id="ARBA00022737"/>
    </source>
</evidence>
<dbReference type="InterPro" id="IPR046960">
    <property type="entry name" value="PPR_At4g14850-like_plant"/>
</dbReference>
<dbReference type="GO" id="GO:0003723">
    <property type="term" value="F:RNA binding"/>
    <property type="evidence" value="ECO:0007669"/>
    <property type="project" value="InterPro"/>
</dbReference>
<dbReference type="PANTHER" id="PTHR47926:SF467">
    <property type="entry name" value="REPEAT-CONTAINING PROTEIN, PUTATIVE-RELATED"/>
    <property type="match status" value="1"/>
</dbReference>
<dbReference type="EMBL" id="OOIL02006652">
    <property type="protein sequence ID" value="VFQ99263.1"/>
    <property type="molecule type" value="Genomic_DNA"/>
</dbReference>
<dbReference type="InterPro" id="IPR002885">
    <property type="entry name" value="PPR_rpt"/>
</dbReference>
<evidence type="ECO:0000313" key="3">
    <source>
        <dbReference type="EMBL" id="VFQ99263.1"/>
    </source>
</evidence>
<organism evidence="3 4">
    <name type="scientific">Cuscuta campestris</name>
    <dbReference type="NCBI Taxonomy" id="132261"/>
    <lineage>
        <taxon>Eukaryota</taxon>
        <taxon>Viridiplantae</taxon>
        <taxon>Streptophyta</taxon>
        <taxon>Embryophyta</taxon>
        <taxon>Tracheophyta</taxon>
        <taxon>Spermatophyta</taxon>
        <taxon>Magnoliopsida</taxon>
        <taxon>eudicotyledons</taxon>
        <taxon>Gunneridae</taxon>
        <taxon>Pentapetalae</taxon>
        <taxon>asterids</taxon>
        <taxon>lamiids</taxon>
        <taxon>Solanales</taxon>
        <taxon>Convolvulaceae</taxon>
        <taxon>Cuscuteae</taxon>
        <taxon>Cuscuta</taxon>
        <taxon>Cuscuta subgen. Grammica</taxon>
        <taxon>Cuscuta sect. Cleistogrammica</taxon>
    </lineage>
</organism>
<dbReference type="Proteomes" id="UP000595140">
    <property type="component" value="Unassembled WGS sequence"/>
</dbReference>
<dbReference type="Pfam" id="PF01535">
    <property type="entry name" value="PPR"/>
    <property type="match status" value="3"/>
</dbReference>
<dbReference type="NCBIfam" id="TIGR00756">
    <property type="entry name" value="PPR"/>
    <property type="match status" value="2"/>
</dbReference>
<proteinExistence type="predicted"/>
<evidence type="ECO:0000313" key="4">
    <source>
        <dbReference type="Proteomes" id="UP000595140"/>
    </source>
</evidence>
<evidence type="ECO:0000256" key="2">
    <source>
        <dbReference type="PROSITE-ProRule" id="PRU00708"/>
    </source>
</evidence>
<sequence length="452" mass="51507">MGYYPSKELFRAFRSDLNEVGRIGEEYFARLVKSKDEERAQMEAMMVECQKEKDFEWVNREFTQVLDRMVVDTNRRTNVERNNALPRCPVGQLIPIRHQITQLVNLGLLHVRRLFLDQPVVKRNETLVPGLGIRGHLRHGRRRSASGSINRLLLWRNVVPDGYTLTSLLRACSTVLALREGMAVHALVVSAFVKFGKLTTAKKLFDEMPERNVISFTIMIDGCAKAGDMVSARFLFDQSNEKDIIAWSAMISGYAQNGQPVEAVKLFFEMMSINLRPDEFVMVSLMSACSQIGCLDLARRVDCYVMQSSFNLHQPHVAAALVDMNAKCGNMDRAMALFEEIPKRDVILYCSLMQALSKENELLKRAHQFEKKSLWKHGSVHGDHCFSLVVMAAPTAATNVQLFFSRCSQCHALRQLKMTKSIEESPDWLQIFQGQHRLQGIALLVKVMMKME</sequence>
<accession>A0A484NEC4</accession>
<keyword evidence="1" id="KW-0677">Repeat</keyword>
<dbReference type="OrthoDB" id="1937829at2759"/>
<gene>
    <name evidence="3" type="ORF">CCAM_LOCUS41039</name>
</gene>
<protein>
    <recommendedName>
        <fullName evidence="5">DYW domain-containing protein</fullName>
    </recommendedName>
</protein>
<evidence type="ECO:0008006" key="5">
    <source>
        <dbReference type="Google" id="ProtNLM"/>
    </source>
</evidence>
<keyword evidence="4" id="KW-1185">Reference proteome</keyword>